<name>A0ABV3TTI5_9GAMM</name>
<dbReference type="Proteomes" id="UP001557484">
    <property type="component" value="Unassembled WGS sequence"/>
</dbReference>
<dbReference type="InterPro" id="IPR011032">
    <property type="entry name" value="GroES-like_sf"/>
</dbReference>
<dbReference type="CDD" id="cd08276">
    <property type="entry name" value="MDR7"/>
    <property type="match status" value="1"/>
</dbReference>
<dbReference type="SMART" id="SM00829">
    <property type="entry name" value="PKS_ER"/>
    <property type="match status" value="1"/>
</dbReference>
<dbReference type="InterPro" id="IPR020843">
    <property type="entry name" value="ER"/>
</dbReference>
<proteinExistence type="predicted"/>
<dbReference type="InterPro" id="IPR036291">
    <property type="entry name" value="NAD(P)-bd_dom_sf"/>
</dbReference>
<dbReference type="PANTHER" id="PTHR45033">
    <property type="match status" value="1"/>
</dbReference>
<accession>A0ABV3TTI5</accession>
<dbReference type="SUPFAM" id="SSF51735">
    <property type="entry name" value="NAD(P)-binding Rossmann-fold domains"/>
    <property type="match status" value="1"/>
</dbReference>
<reference evidence="2 3" key="1">
    <citation type="journal article" date="2011" name="Int. J. Syst. Evol. Microbiol.">
        <title>Zhongshania antarctica gen. nov., sp. nov. and Zhongshania guokunii sp. nov., gammaproteobacteria respectively isolated from coastal attached (fast) ice and surface seawater of the Antarctic.</title>
        <authorList>
            <person name="Li H.J."/>
            <person name="Zhang X.Y."/>
            <person name="Chen C.X."/>
            <person name="Zhang Y.J."/>
            <person name="Gao Z.M."/>
            <person name="Yu Y."/>
            <person name="Chen X.L."/>
            <person name="Chen B."/>
            <person name="Zhang Y.Z."/>
        </authorList>
    </citation>
    <scope>NUCLEOTIDE SEQUENCE [LARGE SCALE GENOMIC DNA]</scope>
    <source>
        <strain evidence="2 3">R06B22</strain>
    </source>
</reference>
<keyword evidence="3" id="KW-1185">Reference proteome</keyword>
<protein>
    <submittedName>
        <fullName evidence="2">NAD(P)-dependent alcohol dehydrogenase</fullName>
        <ecNumber evidence="2">1.1.1.-</ecNumber>
    </submittedName>
</protein>
<keyword evidence="2" id="KW-0560">Oxidoreductase</keyword>
<dbReference type="EC" id="1.1.1.-" evidence="2"/>
<evidence type="ECO:0000259" key="1">
    <source>
        <dbReference type="SMART" id="SM00829"/>
    </source>
</evidence>
<dbReference type="InterPro" id="IPR013154">
    <property type="entry name" value="ADH-like_N"/>
</dbReference>
<dbReference type="Pfam" id="PF08240">
    <property type="entry name" value="ADH_N"/>
    <property type="match status" value="1"/>
</dbReference>
<dbReference type="Gene3D" id="3.40.50.720">
    <property type="entry name" value="NAD(P)-binding Rossmann-like Domain"/>
    <property type="match status" value="1"/>
</dbReference>
<dbReference type="RefSeq" id="WP_368375007.1">
    <property type="nucleotide sequence ID" value="NZ_JBFRYB010000001.1"/>
</dbReference>
<feature type="domain" description="Enoyl reductase (ER)" evidence="1">
    <location>
        <begin position="10"/>
        <end position="331"/>
    </location>
</feature>
<dbReference type="EMBL" id="JBFRYB010000001">
    <property type="protein sequence ID" value="MEX1664890.1"/>
    <property type="molecule type" value="Genomic_DNA"/>
</dbReference>
<dbReference type="GO" id="GO:0016491">
    <property type="term" value="F:oxidoreductase activity"/>
    <property type="evidence" value="ECO:0007669"/>
    <property type="project" value="UniProtKB-KW"/>
</dbReference>
<dbReference type="InterPro" id="IPR013149">
    <property type="entry name" value="ADH-like_C"/>
</dbReference>
<dbReference type="SUPFAM" id="SSF50129">
    <property type="entry name" value="GroES-like"/>
    <property type="match status" value="1"/>
</dbReference>
<comment type="caution">
    <text evidence="2">The sequence shown here is derived from an EMBL/GenBank/DDBJ whole genome shotgun (WGS) entry which is preliminary data.</text>
</comment>
<dbReference type="Gene3D" id="3.90.180.10">
    <property type="entry name" value="Medium-chain alcohol dehydrogenases, catalytic domain"/>
    <property type="match status" value="1"/>
</dbReference>
<dbReference type="Pfam" id="PF00107">
    <property type="entry name" value="ADH_zinc_N"/>
    <property type="match status" value="1"/>
</dbReference>
<organism evidence="2 3">
    <name type="scientific">Zhongshania arctica</name>
    <dbReference type="NCBI Taxonomy" id="3238302"/>
    <lineage>
        <taxon>Bacteria</taxon>
        <taxon>Pseudomonadati</taxon>
        <taxon>Pseudomonadota</taxon>
        <taxon>Gammaproteobacteria</taxon>
        <taxon>Cellvibrionales</taxon>
        <taxon>Spongiibacteraceae</taxon>
        <taxon>Zhongshania</taxon>
    </lineage>
</organism>
<dbReference type="PANTHER" id="PTHR45033:SF2">
    <property type="entry name" value="ZINC-TYPE ALCOHOL DEHYDROGENASE-LIKE PROTEIN C1773.06C"/>
    <property type="match status" value="1"/>
</dbReference>
<evidence type="ECO:0000313" key="3">
    <source>
        <dbReference type="Proteomes" id="UP001557484"/>
    </source>
</evidence>
<dbReference type="InterPro" id="IPR052711">
    <property type="entry name" value="Zinc_ADH-like"/>
</dbReference>
<sequence>MRVVSINKPVSLDTITVTDALEPTPGRGEILVRWRASSLNYHDYLVANGSLAVEDGRIPMSDGAGDVIATGEGVSKWQVGDKVMSTFFPNWLEGQATKAKTRAVTGDTVNGCAVEKSCVSQDSLTAIPLNYSYAEAATLPCAALTAWRALIVEGRLQAGDTVLIEGSGGVSVFALQIAKAAGAYIYATTSSDHKAERLTQLGADKVINYKNDPKWGATINKLSDGGVDHVLDIGGHATLASSINAARVGGHISLIGVLGGFTAELMLPKMFSKQLRMTGISVGSADMQNAMVKAINTSGIRPVIDRSFGLEELGAAFRYQETGQHFGKIVIEY</sequence>
<evidence type="ECO:0000313" key="2">
    <source>
        <dbReference type="EMBL" id="MEX1664890.1"/>
    </source>
</evidence>
<gene>
    <name evidence="2" type="ORF">AB4875_05280</name>
</gene>